<gene>
    <name evidence="1" type="ORF">PABY_13220</name>
</gene>
<reference evidence="1 2" key="1">
    <citation type="submission" date="2023-09" db="EMBL/GenBank/DDBJ databases">
        <title>Pyrofollis japonicus gen. nov. sp. nov., a novel member of the family Pyrodictiaceae isolated from the Iheya North hydrothermal field.</title>
        <authorList>
            <person name="Miyazaki U."/>
            <person name="Sanari M."/>
            <person name="Tame A."/>
            <person name="Kitajima M."/>
            <person name="Okamoto A."/>
            <person name="Sawayama S."/>
            <person name="Miyazaki J."/>
            <person name="Takai K."/>
            <person name="Nakagawa S."/>
        </authorList>
    </citation>
    <scope>NUCLEOTIDE SEQUENCE [LARGE SCALE GENOMIC DNA]</scope>
    <source>
        <strain evidence="1 2">AV2</strain>
    </source>
</reference>
<accession>A0ABM8IW22</accession>
<evidence type="ECO:0000313" key="1">
    <source>
        <dbReference type="EMBL" id="BES81755.1"/>
    </source>
</evidence>
<proteinExistence type="predicted"/>
<name>A0ABM8IW22_9CREN</name>
<dbReference type="Proteomes" id="UP001341135">
    <property type="component" value="Chromosome"/>
</dbReference>
<dbReference type="RefSeq" id="WP_338248446.1">
    <property type="nucleotide sequence ID" value="NZ_AP028907.1"/>
</dbReference>
<evidence type="ECO:0000313" key="2">
    <source>
        <dbReference type="Proteomes" id="UP001341135"/>
    </source>
</evidence>
<sequence>MSTACEYMTRVPDKSEPFILVKLLYSFRYEPDLKHTEGVKFEEAMRDLRSEVENVISSLRTNYSVIEEEEATRLVIVHPVNHFAITIRYDAVIVERHAAFLEEKECNETINLMRYILELLAGKLINYYKQSIVEVGVRVSQSYIIVKGENSGSPAARDELLRGLEEGTVVSVLANTLNLMLSNKSLRDNTRDLEVNWGIRVEGLGNARFVIKFIRLMQGNTLSLLPLLLIPMGRPDHGVEISTQLIIVPRAQRDVGDVIRTLDRAEDWVISTSRQLHAGIVELLRKLVGKVIVMYAPLPG</sequence>
<dbReference type="EMBL" id="AP028907">
    <property type="protein sequence ID" value="BES81755.1"/>
    <property type="molecule type" value="Genomic_DNA"/>
</dbReference>
<protein>
    <submittedName>
        <fullName evidence="1">Uncharacterized protein</fullName>
    </submittedName>
</protein>
<keyword evidence="2" id="KW-1185">Reference proteome</keyword>
<organism evidence="1 2">
    <name type="scientific">Pyrodictium abyssi</name>
    <dbReference type="NCBI Taxonomy" id="54256"/>
    <lineage>
        <taxon>Archaea</taxon>
        <taxon>Thermoproteota</taxon>
        <taxon>Thermoprotei</taxon>
        <taxon>Desulfurococcales</taxon>
        <taxon>Pyrodictiaceae</taxon>
        <taxon>Pyrodictium</taxon>
    </lineage>
</organism>
<dbReference type="GeneID" id="89289337"/>